<reference evidence="2 3" key="1">
    <citation type="submission" date="2020-08" db="EMBL/GenBank/DDBJ databases">
        <title>Genomic Encyclopedia of Type Strains, Phase IV (KMG-IV): sequencing the most valuable type-strain genomes for metagenomic binning, comparative biology and taxonomic classification.</title>
        <authorList>
            <person name="Goeker M."/>
        </authorList>
    </citation>
    <scope>NUCLEOTIDE SEQUENCE [LARGE SCALE GENOMIC DNA]</scope>
    <source>
        <strain evidence="2 3">DSM 29050</strain>
    </source>
</reference>
<keyword evidence="3" id="KW-1185">Reference proteome</keyword>
<feature type="region of interest" description="Disordered" evidence="1">
    <location>
        <begin position="378"/>
        <end position="399"/>
    </location>
</feature>
<feature type="compositionally biased region" description="Basic and acidic residues" evidence="1">
    <location>
        <begin position="386"/>
        <end position="396"/>
    </location>
</feature>
<dbReference type="Proteomes" id="UP000581447">
    <property type="component" value="Unassembled WGS sequence"/>
</dbReference>
<evidence type="ECO:0008006" key="4">
    <source>
        <dbReference type="Google" id="ProtNLM"/>
    </source>
</evidence>
<gene>
    <name evidence="2" type="ORF">GGR91_000066</name>
</gene>
<dbReference type="EMBL" id="JACIEA010000001">
    <property type="protein sequence ID" value="MBB3941844.1"/>
    <property type="molecule type" value="Genomic_DNA"/>
</dbReference>
<comment type="caution">
    <text evidence="2">The sequence shown here is derived from an EMBL/GenBank/DDBJ whole genome shotgun (WGS) entry which is preliminary data.</text>
</comment>
<evidence type="ECO:0000313" key="3">
    <source>
        <dbReference type="Proteomes" id="UP000581447"/>
    </source>
</evidence>
<dbReference type="InterPro" id="IPR043148">
    <property type="entry name" value="TagF_C"/>
</dbReference>
<name>A0A840AZR5_9SPHN</name>
<organism evidence="2 3">
    <name type="scientific">Sphingorhabdus rigui</name>
    <dbReference type="NCBI Taxonomy" id="1282858"/>
    <lineage>
        <taxon>Bacteria</taxon>
        <taxon>Pseudomonadati</taxon>
        <taxon>Pseudomonadota</taxon>
        <taxon>Alphaproteobacteria</taxon>
        <taxon>Sphingomonadales</taxon>
        <taxon>Sphingomonadaceae</taxon>
        <taxon>Sphingorhabdus</taxon>
    </lineage>
</organism>
<dbReference type="RefSeq" id="WP_183938981.1">
    <property type="nucleotide sequence ID" value="NZ_BAABBG010000001.1"/>
</dbReference>
<dbReference type="AlphaFoldDB" id="A0A840AZR5"/>
<sequence length="408" mass="46658">MNNPRHQKAAASVKSDVIFLFNHDAGHQVAHLAGIAGAFALREKAYRAIVAFGSDVTRKEVERLLTPEQIAALHWRSLALPEWLETLTSGLNRLVPVHRILRLYWHNAFLRKSVAIVSTERTCLTLKRHWTKFRRRKHCPAFVCVPHGAGDRNVSFHPAFRDFDLLMVSGQKVVDQMVDAGVSTPERCRIIGYPKFDILRGRTPETFFDNGKPTFLYNPHFDPHMSSWFDHGADILEFFYQNADRYNLIFAPHVMLFYKKVHISPEYRVTRTRPDIDPKYYDAPNIRIDVDSARLFDMSYTLSADVYIGDVSSQVYEFLHRPRACFFIDTHSVVAPGAPPEYDFWNNGPVVRTAKQLIALLPDHAQIAAQYRKAQEQRMAYTADQSDPRPASDRGGEALGRYIESLAG</sequence>
<proteinExistence type="predicted"/>
<evidence type="ECO:0000256" key="1">
    <source>
        <dbReference type="SAM" id="MobiDB-lite"/>
    </source>
</evidence>
<protein>
    <recommendedName>
        <fullName evidence="4">Glycerophosphotransferase</fullName>
    </recommendedName>
</protein>
<dbReference type="Gene3D" id="3.40.50.12580">
    <property type="match status" value="1"/>
</dbReference>
<evidence type="ECO:0000313" key="2">
    <source>
        <dbReference type="EMBL" id="MBB3941844.1"/>
    </source>
</evidence>
<accession>A0A840AZR5</accession>